<organism evidence="1">
    <name type="scientific">uncultured Caudovirales phage</name>
    <dbReference type="NCBI Taxonomy" id="2100421"/>
    <lineage>
        <taxon>Viruses</taxon>
        <taxon>Duplodnaviria</taxon>
        <taxon>Heunggongvirae</taxon>
        <taxon>Uroviricota</taxon>
        <taxon>Caudoviricetes</taxon>
        <taxon>Peduoviridae</taxon>
        <taxon>Maltschvirus</taxon>
        <taxon>Maltschvirus maltsch</taxon>
    </lineage>
</organism>
<name>A0A6J5LZ90_9CAUD</name>
<accession>A0A6J5LZ90</accession>
<sequence length="51" mass="6074">MQKDRTYWRLESTKRLIEEGKASGDELAIVLAERLEKVARQLEYANEDWAY</sequence>
<protein>
    <submittedName>
        <fullName evidence="1">Uncharacterized protein</fullName>
    </submittedName>
</protein>
<reference evidence="1" key="1">
    <citation type="submission" date="2020-04" db="EMBL/GenBank/DDBJ databases">
        <authorList>
            <person name="Chiriac C."/>
            <person name="Salcher M."/>
            <person name="Ghai R."/>
            <person name="Kavagutti S V."/>
        </authorList>
    </citation>
    <scope>NUCLEOTIDE SEQUENCE</scope>
</reference>
<evidence type="ECO:0000313" key="1">
    <source>
        <dbReference type="EMBL" id="CAB4139222.1"/>
    </source>
</evidence>
<dbReference type="EMBL" id="LR796360">
    <property type="protein sequence ID" value="CAB4139222.1"/>
    <property type="molecule type" value="Genomic_DNA"/>
</dbReference>
<gene>
    <name evidence="1" type="ORF">UFOVP351_29</name>
</gene>
<proteinExistence type="predicted"/>